<keyword evidence="2" id="KW-1133">Transmembrane helix</keyword>
<accession>A0AAW0CY90</accession>
<evidence type="ECO:0000313" key="5">
    <source>
        <dbReference type="Proteomes" id="UP001383192"/>
    </source>
</evidence>
<dbReference type="GO" id="GO:0008289">
    <property type="term" value="F:lipid binding"/>
    <property type="evidence" value="ECO:0007669"/>
    <property type="project" value="InterPro"/>
</dbReference>
<dbReference type="CDD" id="cd00177">
    <property type="entry name" value="START"/>
    <property type="match status" value="1"/>
</dbReference>
<keyword evidence="2" id="KW-0812">Transmembrane</keyword>
<proteinExistence type="predicted"/>
<feature type="compositionally biased region" description="Low complexity" evidence="1">
    <location>
        <begin position="782"/>
        <end position="792"/>
    </location>
</feature>
<feature type="compositionally biased region" description="Polar residues" evidence="1">
    <location>
        <begin position="1480"/>
        <end position="1503"/>
    </location>
</feature>
<feature type="domain" description="START" evidence="3">
    <location>
        <begin position="18"/>
        <end position="206"/>
    </location>
</feature>
<dbReference type="Pfam" id="PF01852">
    <property type="entry name" value="START"/>
    <property type="match status" value="1"/>
</dbReference>
<feature type="region of interest" description="Disordered" evidence="1">
    <location>
        <begin position="1117"/>
        <end position="1192"/>
    </location>
</feature>
<evidence type="ECO:0000313" key="4">
    <source>
        <dbReference type="EMBL" id="KAK7043630.1"/>
    </source>
</evidence>
<feature type="region of interest" description="Disordered" evidence="1">
    <location>
        <begin position="1478"/>
        <end position="1503"/>
    </location>
</feature>
<feature type="region of interest" description="Disordered" evidence="1">
    <location>
        <begin position="1262"/>
        <end position="1281"/>
    </location>
</feature>
<protein>
    <recommendedName>
        <fullName evidence="3">START domain-containing protein</fullName>
    </recommendedName>
</protein>
<dbReference type="PANTHER" id="PTHR19308">
    <property type="entry name" value="PHOSPHATIDYLCHOLINE TRANSFER PROTEIN"/>
    <property type="match status" value="1"/>
</dbReference>
<feature type="compositionally biased region" description="Basic and acidic residues" evidence="1">
    <location>
        <begin position="1120"/>
        <end position="1142"/>
    </location>
</feature>
<feature type="region of interest" description="Disordered" evidence="1">
    <location>
        <begin position="745"/>
        <end position="793"/>
    </location>
</feature>
<feature type="region of interest" description="Disordered" evidence="1">
    <location>
        <begin position="625"/>
        <end position="644"/>
    </location>
</feature>
<dbReference type="EMBL" id="JAYKXP010000028">
    <property type="protein sequence ID" value="KAK7043630.1"/>
    <property type="molecule type" value="Genomic_DNA"/>
</dbReference>
<comment type="caution">
    <text evidence="4">The sequence shown here is derived from an EMBL/GenBank/DDBJ whole genome shotgun (WGS) entry which is preliminary data.</text>
</comment>
<organism evidence="4 5">
    <name type="scientific">Paramarasmius palmivorus</name>
    <dbReference type="NCBI Taxonomy" id="297713"/>
    <lineage>
        <taxon>Eukaryota</taxon>
        <taxon>Fungi</taxon>
        <taxon>Dikarya</taxon>
        <taxon>Basidiomycota</taxon>
        <taxon>Agaricomycotina</taxon>
        <taxon>Agaricomycetes</taxon>
        <taxon>Agaricomycetidae</taxon>
        <taxon>Agaricales</taxon>
        <taxon>Marasmiineae</taxon>
        <taxon>Marasmiaceae</taxon>
        <taxon>Paramarasmius</taxon>
    </lineage>
</organism>
<dbReference type="Gene3D" id="3.30.530.20">
    <property type="match status" value="3"/>
</dbReference>
<dbReference type="InterPro" id="IPR023393">
    <property type="entry name" value="START-like_dom_sf"/>
</dbReference>
<evidence type="ECO:0000256" key="1">
    <source>
        <dbReference type="SAM" id="MobiDB-lite"/>
    </source>
</evidence>
<dbReference type="InterPro" id="IPR051213">
    <property type="entry name" value="START_lipid_transfer"/>
</dbReference>
<feature type="region of interest" description="Disordered" evidence="1">
    <location>
        <begin position="1404"/>
        <end position="1461"/>
    </location>
</feature>
<dbReference type="GO" id="GO:0005737">
    <property type="term" value="C:cytoplasm"/>
    <property type="evidence" value="ECO:0007669"/>
    <property type="project" value="UniProtKB-ARBA"/>
</dbReference>
<dbReference type="PANTHER" id="PTHR19308:SF14">
    <property type="entry name" value="START DOMAIN-CONTAINING PROTEIN"/>
    <property type="match status" value="1"/>
</dbReference>
<feature type="compositionally biased region" description="Basic and acidic residues" evidence="1">
    <location>
        <begin position="1418"/>
        <end position="1438"/>
    </location>
</feature>
<dbReference type="Proteomes" id="UP001383192">
    <property type="component" value="Unassembled WGS sequence"/>
</dbReference>
<evidence type="ECO:0000256" key="2">
    <source>
        <dbReference type="SAM" id="Phobius"/>
    </source>
</evidence>
<dbReference type="SUPFAM" id="SSF55961">
    <property type="entry name" value="Bet v1-like"/>
    <property type="match status" value="2"/>
</dbReference>
<keyword evidence="2" id="KW-0472">Membrane</keyword>
<evidence type="ECO:0000259" key="3">
    <source>
        <dbReference type="PROSITE" id="PS50848"/>
    </source>
</evidence>
<feature type="transmembrane region" description="Helical" evidence="2">
    <location>
        <begin position="1511"/>
        <end position="1532"/>
    </location>
</feature>
<keyword evidence="5" id="KW-1185">Reference proteome</keyword>
<reference evidence="4 5" key="1">
    <citation type="submission" date="2024-01" db="EMBL/GenBank/DDBJ databases">
        <title>A draft genome for a cacao thread blight-causing isolate of Paramarasmius palmivorus.</title>
        <authorList>
            <person name="Baruah I.K."/>
            <person name="Bukari Y."/>
            <person name="Amoako-Attah I."/>
            <person name="Meinhardt L.W."/>
            <person name="Bailey B.A."/>
            <person name="Cohen S.P."/>
        </authorList>
    </citation>
    <scope>NUCLEOTIDE SEQUENCE [LARGE SCALE GENOMIC DNA]</scope>
    <source>
        <strain evidence="4 5">GH-12</strain>
    </source>
</reference>
<gene>
    <name evidence="4" type="ORF">VNI00_008241</name>
</gene>
<feature type="compositionally biased region" description="Pro residues" evidence="1">
    <location>
        <begin position="1441"/>
        <end position="1450"/>
    </location>
</feature>
<sequence length="1574" mass="171790">MSDGSRLGELWNGSLNLAEERFRQLISSPSTDWKRAASANQVLVHKHRRQDIYRLVYESDIGLEGWVETLSTPELESEWDSTVEEASIIQQVDSDTRVVKTKYVLGWPVSPRDSVTISRAHHSSNTVLHISTSLPRSPDEPAFLRPSPPYVRSSVSLRAWCIQLLSSGNTRITCFSQHDLRIALNLGLGLGGSFSPLTHLPTTLLNLINTVRKRRTRIARLVSWGGGITIERCKFENDREALTVSYSVSGLDAASIELSLPEQQGWDVRLVVKASDKQLESLPWVSEATTGRLAIRHPPLPDDHSVLKVVLSVEISGPKKGLRLNGVPQQILSARPQPRQEQRPETDILQDVASVSIAPSDHDRQSSISASLGRTNSISIATGRAGTSDKSIQARVKRNYIYFSSLLQEPEAKWKPTTESRGVTITQLDSIDPTLMVYRAEATFVGVSMWDMYAAVSNYSLGGADREESVLLRDMNEVSLSELWWVKFKGSSSVWGNGPRDAILLKTTYKSPKAIHVFSFSADDLSPPTLPSTPTTSTMDYTRTQIPLLGWSIESLSPNTTHLVLLEQSSVRGGSGVSTMGTLVAGIGESVIRGGAPPVISRLVRGRLGAISPGQYKWKCEYAPTSSTSTTSTTPNNNTNGNGNATEIEIRCDTDTWSPSPHSLDIVVDPPPSAVSVLRRHRLSPQGGGVWLNVMHCDLVPSGGGEAEERVMITVRRGPPTTKDDDKDKGGVVIVNGERVPVDYEEMEESEIRSAQRRKRVNPETLRVPLDQPPPPTRRPQPESQPSLPEPSVGRWWSGLGLTQFQQTLASSGINLGLGERETAPSPTKSPMHHLLDAFMFTRQFHANPLLASWVPVNSSIAGLDIKKRVINEVSEVHPVVKGEKVIEGVQAEDLIPLVIDDSVGGMGESQALETYLGGATSAYVTGKLGFPWRERGFWIVSGIFHQHSPAPSSDNGGTPGAIYIISTAFNPSYSSTTSSFTNAYPIQEGRLHLSAYILQTLDPYNTKENYTVPSTRVIRLLCVDWNTSVPVPSQTPSHLTRSFGELEKGVKGKGGMWGVRMRIPHLGLVVKEEEEEEGAVPTPSTYRYRRSQEQGDRLFIDGRWVGDSWKGAISLSLQQEKEDNADTDEKKEVADDEKVMQEPDVTPTATPVPRAKSPSSIVSKRERERTSSSNATLSPRGRSGSRLIGPQKDKETAWTVAEFVVDTNFKAFRDGYHISLRTQANTRKPIALDALFAATTQDDEELPFQYTISKIPTDGLFGVSGPATSSPTSTPREEGDGRHLVSIALPLPPSLPPQEPIEDPLTGEIRNRPPGHDGWVNLLKNGEVMLGLEVCPCRGEKGKVVIKSGKGDVVVDIGEGRNTLGQGRLERDGVIVRTRENRASDSILDKALGIIANNSIKAERQANDADSSSGERSLGEMREDASTGTDNDGKAKSPEIPAPEAPNPAPTVTSQPGVNTTLERNGGLLGLLRAGGLVPNTSTESGSQTHRRPNNSPQLGNVNVSGTGTLMIVVLVALIAFLLGSLLRSLLEPTDFVYISSDGGKEGWKEVKRIVQLRILGGRWDLWVGFVRR</sequence>
<name>A0AAW0CY90_9AGAR</name>
<dbReference type="InterPro" id="IPR002913">
    <property type="entry name" value="START_lipid-bd_dom"/>
</dbReference>
<feature type="compositionally biased region" description="Polar residues" evidence="1">
    <location>
        <begin position="1452"/>
        <end position="1461"/>
    </location>
</feature>
<dbReference type="PROSITE" id="PS50848">
    <property type="entry name" value="START"/>
    <property type="match status" value="1"/>
</dbReference>